<keyword evidence="10 13" id="KW-0143">Chaperone</keyword>
<feature type="transmembrane region" description="Helical" evidence="13">
    <location>
        <begin position="448"/>
        <end position="469"/>
    </location>
</feature>
<dbReference type="Gene3D" id="2.70.98.90">
    <property type="match status" value="1"/>
</dbReference>
<dbReference type="PRINTS" id="PR00701">
    <property type="entry name" value="60KDINNERMP"/>
</dbReference>
<dbReference type="PANTHER" id="PTHR12428:SF65">
    <property type="entry name" value="CYTOCHROME C OXIDASE ASSEMBLY PROTEIN COX18, MITOCHONDRIAL"/>
    <property type="match status" value="1"/>
</dbReference>
<dbReference type="NCBIfam" id="TIGR03592">
    <property type="entry name" value="yidC_oxa1_cterm"/>
    <property type="match status" value="1"/>
</dbReference>
<evidence type="ECO:0000313" key="17">
    <source>
        <dbReference type="EMBL" id="TCJ89043.1"/>
    </source>
</evidence>
<evidence type="ECO:0000259" key="15">
    <source>
        <dbReference type="Pfam" id="PF02096"/>
    </source>
</evidence>
<comment type="subunit">
    <text evidence="13">Interacts with the Sec translocase complex via SecD. Specifically interacts with transmembrane segments of nascent integral membrane proteins during membrane integration.</text>
</comment>
<dbReference type="AlphaFoldDB" id="A0A4R1F598"/>
<dbReference type="Pfam" id="PF14849">
    <property type="entry name" value="YidC_periplas"/>
    <property type="match status" value="1"/>
</dbReference>
<protein>
    <recommendedName>
        <fullName evidence="3 13">Membrane protein insertase YidC</fullName>
    </recommendedName>
    <alternativeName>
        <fullName evidence="12 13">Foldase YidC</fullName>
    </alternativeName>
    <alternativeName>
        <fullName evidence="11 13">Membrane integrase YidC</fullName>
    </alternativeName>
    <alternativeName>
        <fullName evidence="13">Membrane protein YidC</fullName>
    </alternativeName>
</protein>
<dbReference type="EMBL" id="SMFQ01000002">
    <property type="protein sequence ID" value="TCJ89043.1"/>
    <property type="molecule type" value="Genomic_DNA"/>
</dbReference>
<keyword evidence="9 13" id="KW-0472">Membrane</keyword>
<organism evidence="17 18">
    <name type="scientific">Cocleimonas flava</name>
    <dbReference type="NCBI Taxonomy" id="634765"/>
    <lineage>
        <taxon>Bacteria</taxon>
        <taxon>Pseudomonadati</taxon>
        <taxon>Pseudomonadota</taxon>
        <taxon>Gammaproteobacteria</taxon>
        <taxon>Thiotrichales</taxon>
        <taxon>Thiotrichaceae</taxon>
        <taxon>Cocleimonas</taxon>
    </lineage>
</organism>
<comment type="subcellular location">
    <subcellularLocation>
        <location evidence="1">Cell inner membrane</location>
        <topology evidence="1">Multi-pass membrane protein</topology>
    </subcellularLocation>
    <subcellularLocation>
        <location evidence="13">Cell membrane</location>
        <topology evidence="13">Multi-pass membrane protein</topology>
    </subcellularLocation>
</comment>
<dbReference type="RefSeq" id="WP_131904700.1">
    <property type="nucleotide sequence ID" value="NZ_BAAAFU010000008.1"/>
</dbReference>
<accession>A0A4R1F598</accession>
<feature type="domain" description="Membrane insertase YidC/Oxa/ALB C-terminal" evidence="15">
    <location>
        <begin position="383"/>
        <end position="562"/>
    </location>
</feature>
<evidence type="ECO:0000256" key="14">
    <source>
        <dbReference type="SAM" id="MobiDB-lite"/>
    </source>
</evidence>
<dbReference type="NCBIfam" id="NF002352">
    <property type="entry name" value="PRK01318.1-3"/>
    <property type="match status" value="1"/>
</dbReference>
<dbReference type="GO" id="GO:0051205">
    <property type="term" value="P:protein insertion into membrane"/>
    <property type="evidence" value="ECO:0007669"/>
    <property type="project" value="TreeGrafter"/>
</dbReference>
<dbReference type="InterPro" id="IPR028053">
    <property type="entry name" value="Membr_insert_YidC_N"/>
</dbReference>
<keyword evidence="6 13" id="KW-0812">Transmembrane</keyword>
<dbReference type="CDD" id="cd19961">
    <property type="entry name" value="EcYidC-like_peri"/>
    <property type="match status" value="1"/>
</dbReference>
<dbReference type="GO" id="GO:0032977">
    <property type="term" value="F:membrane insertase activity"/>
    <property type="evidence" value="ECO:0007669"/>
    <property type="project" value="InterPro"/>
</dbReference>
<gene>
    <name evidence="13" type="primary">yidC</name>
    <name evidence="17" type="ORF">EV695_0904</name>
</gene>
<evidence type="ECO:0000256" key="10">
    <source>
        <dbReference type="ARBA" id="ARBA00023186"/>
    </source>
</evidence>
<dbReference type="Proteomes" id="UP000294887">
    <property type="component" value="Unassembled WGS sequence"/>
</dbReference>
<keyword evidence="5 13" id="KW-1003">Cell membrane</keyword>
<dbReference type="InterPro" id="IPR001708">
    <property type="entry name" value="YidC/ALB3/OXA1/COX18"/>
</dbReference>
<comment type="function">
    <text evidence="13">Required for the insertion and/or proper folding and/or complex formation of integral membrane proteins into the membrane. Involved in integration of membrane proteins that insert both dependently and independently of the Sec translocase complex, as well as at least some lipoproteins. Aids folding of multispanning membrane proteins.</text>
</comment>
<dbReference type="CDD" id="cd20070">
    <property type="entry name" value="5TM_YidC_Alb3"/>
    <property type="match status" value="1"/>
</dbReference>
<dbReference type="InterPro" id="IPR047196">
    <property type="entry name" value="YidC_ALB_C"/>
</dbReference>
<evidence type="ECO:0000256" key="4">
    <source>
        <dbReference type="ARBA" id="ARBA00022448"/>
    </source>
</evidence>
<feature type="compositionally biased region" description="Low complexity" evidence="14">
    <location>
        <begin position="42"/>
        <end position="60"/>
    </location>
</feature>
<evidence type="ECO:0000256" key="3">
    <source>
        <dbReference type="ARBA" id="ARBA00015325"/>
    </source>
</evidence>
<evidence type="ECO:0000256" key="13">
    <source>
        <dbReference type="HAMAP-Rule" id="MF_01810"/>
    </source>
</evidence>
<dbReference type="HAMAP" id="MF_01810">
    <property type="entry name" value="YidC_type1"/>
    <property type="match status" value="1"/>
</dbReference>
<evidence type="ECO:0000256" key="2">
    <source>
        <dbReference type="ARBA" id="ARBA00010527"/>
    </source>
</evidence>
<evidence type="ECO:0000256" key="6">
    <source>
        <dbReference type="ARBA" id="ARBA00022692"/>
    </source>
</evidence>
<evidence type="ECO:0000256" key="12">
    <source>
        <dbReference type="ARBA" id="ARBA00033342"/>
    </source>
</evidence>
<feature type="transmembrane region" description="Helical" evidence="13">
    <location>
        <begin position="383"/>
        <end position="404"/>
    </location>
</feature>
<feature type="transmembrane region" description="Helical" evidence="13">
    <location>
        <begin position="7"/>
        <end position="23"/>
    </location>
</feature>
<keyword evidence="4 13" id="KW-0813">Transport</keyword>
<feature type="domain" description="Membrane insertase YidC N-terminal" evidence="16">
    <location>
        <begin position="77"/>
        <end position="371"/>
    </location>
</feature>
<dbReference type="Pfam" id="PF02096">
    <property type="entry name" value="60KD_IMP"/>
    <property type="match status" value="1"/>
</dbReference>
<evidence type="ECO:0000256" key="9">
    <source>
        <dbReference type="ARBA" id="ARBA00023136"/>
    </source>
</evidence>
<keyword evidence="8 13" id="KW-1133">Transmembrane helix</keyword>
<dbReference type="OrthoDB" id="9780552at2"/>
<evidence type="ECO:0000256" key="7">
    <source>
        <dbReference type="ARBA" id="ARBA00022927"/>
    </source>
</evidence>
<proteinExistence type="inferred from homology"/>
<dbReference type="PANTHER" id="PTHR12428">
    <property type="entry name" value="OXA1"/>
    <property type="match status" value="1"/>
</dbReference>
<dbReference type="GO" id="GO:0015031">
    <property type="term" value="P:protein transport"/>
    <property type="evidence" value="ECO:0007669"/>
    <property type="project" value="UniProtKB-KW"/>
</dbReference>
<evidence type="ECO:0000256" key="11">
    <source>
        <dbReference type="ARBA" id="ARBA00033245"/>
    </source>
</evidence>
<keyword evidence="18" id="KW-1185">Reference proteome</keyword>
<evidence type="ECO:0000259" key="16">
    <source>
        <dbReference type="Pfam" id="PF14849"/>
    </source>
</evidence>
<dbReference type="InterPro" id="IPR038221">
    <property type="entry name" value="YidC_periplasmic_sf"/>
</dbReference>
<comment type="similarity">
    <text evidence="2 13">Belongs to the OXA1/ALB3/YidC family. Type 1 subfamily.</text>
</comment>
<evidence type="ECO:0000256" key="8">
    <source>
        <dbReference type="ARBA" id="ARBA00022989"/>
    </source>
</evidence>
<sequence>MDQQRPFLYLSLVFLGFLIWSTWQQEHAPKPIPSANTSVQQSANGNNSVPSGSSVSVNGSDVIPSANNAATNAQAKQIHIKTDVLDMYISTVGGTIVQADLPTHPVSLEEQDKATRIIDREMKYAAQAGLIYRGSNGESSAPNHYTNFDTESTEYSLQDGQDTLQVPLTWSNGQGITVTKTFIFERGSFLVKQIQTVDNKTDQVWSGNEYLELTHKEHERSGSLLGGAIAYVGPAYYNNKYDKIDFDEIKDGELKDLNSSEINALPEEEKASRLIQGGWVAMLKHYFVSAWIPSKEETNTYYTRYNKSSDNYIIGVKSPVKDIQPGTSGSFDSQLYVGPTDQATLAEISEGLDLTVDYGIFAFVSKPIFWVMSFINRHIVSNWGWTIILLTMFIKLIFFYPSAVSYRSMAKMKKLGPKIKEISEKYKNDPQAKQKETMAFYRKEKINPLGGCLPMLIQMPVFMGLYWVLQESVELRQAPWILWYKDLSIKDPFFVLPIIMGASMFIQQKLNPPAVQDPMQQKIFTYLPVIFTVMFLFFPAGLVLYWVVNNILSIFQQWFINKKIIGDG</sequence>
<name>A0A4R1F598_9GAMM</name>
<dbReference type="InterPro" id="IPR019998">
    <property type="entry name" value="Membr_insert_YidC"/>
</dbReference>
<evidence type="ECO:0000256" key="1">
    <source>
        <dbReference type="ARBA" id="ARBA00004429"/>
    </source>
</evidence>
<feature type="region of interest" description="Disordered" evidence="14">
    <location>
        <begin position="31"/>
        <end position="60"/>
    </location>
</feature>
<dbReference type="NCBIfam" id="TIGR03593">
    <property type="entry name" value="yidC_nterm"/>
    <property type="match status" value="1"/>
</dbReference>
<evidence type="ECO:0000313" key="18">
    <source>
        <dbReference type="Proteomes" id="UP000294887"/>
    </source>
</evidence>
<reference evidence="17 18" key="1">
    <citation type="submission" date="2019-03" db="EMBL/GenBank/DDBJ databases">
        <title>Genomic Encyclopedia of Type Strains, Phase IV (KMG-IV): sequencing the most valuable type-strain genomes for metagenomic binning, comparative biology and taxonomic classification.</title>
        <authorList>
            <person name="Goeker M."/>
        </authorList>
    </citation>
    <scope>NUCLEOTIDE SEQUENCE [LARGE SCALE GENOMIC DNA]</scope>
    <source>
        <strain evidence="17 18">DSM 24830</strain>
    </source>
</reference>
<feature type="transmembrane region" description="Helical" evidence="13">
    <location>
        <begin position="489"/>
        <end position="506"/>
    </location>
</feature>
<comment type="caution">
    <text evidence="17">The sequence shown here is derived from an EMBL/GenBank/DDBJ whole genome shotgun (WGS) entry which is preliminary data.</text>
</comment>
<dbReference type="PRINTS" id="PR01900">
    <property type="entry name" value="YIDCPROTEIN"/>
</dbReference>
<dbReference type="InterPro" id="IPR028055">
    <property type="entry name" value="YidC/Oxa/ALB_C"/>
</dbReference>
<dbReference type="GO" id="GO:0005886">
    <property type="term" value="C:plasma membrane"/>
    <property type="evidence" value="ECO:0007669"/>
    <property type="project" value="UniProtKB-SubCell"/>
</dbReference>
<evidence type="ECO:0000256" key="5">
    <source>
        <dbReference type="ARBA" id="ARBA00022475"/>
    </source>
</evidence>
<keyword evidence="7 13" id="KW-0653">Protein transport</keyword>
<feature type="transmembrane region" description="Helical" evidence="13">
    <location>
        <begin position="526"/>
        <end position="548"/>
    </location>
</feature>